<organism evidence="2">
    <name type="scientific">uncultured Rubrobacteraceae bacterium</name>
    <dbReference type="NCBI Taxonomy" id="349277"/>
    <lineage>
        <taxon>Bacteria</taxon>
        <taxon>Bacillati</taxon>
        <taxon>Actinomycetota</taxon>
        <taxon>Rubrobacteria</taxon>
        <taxon>Rubrobacterales</taxon>
        <taxon>Rubrobacteraceae</taxon>
        <taxon>environmental samples</taxon>
    </lineage>
</organism>
<gene>
    <name evidence="2" type="ORF">AVDCRST_MAG22-2063</name>
</gene>
<dbReference type="AlphaFoldDB" id="A0A6J4PGA5"/>
<reference evidence="2" key="1">
    <citation type="submission" date="2020-02" db="EMBL/GenBank/DDBJ databases">
        <authorList>
            <person name="Meier V. D."/>
        </authorList>
    </citation>
    <scope>NUCLEOTIDE SEQUENCE</scope>
    <source>
        <strain evidence="2">AVDCRST_MAG22</strain>
    </source>
</reference>
<sequence>MGIRKEEIERRQPWQSFIETTFNIQRRMADFRFGRAKSWEDLVAEHDRWLESYNVQRHWAHEGRRDGRRSPSEVLGPLTLLRHHPEDLSRAFFSTRFTRMLDPLGYARLKHWRIYGEEGLARCEVALWLGDGGLVVEYGGHTLSRYDVSFSPGDARLGSVTNPRLFATRYRPPPPRSSSSSRSRRRWASPAG</sequence>
<dbReference type="EMBL" id="CADCUV010000084">
    <property type="protein sequence ID" value="CAA9413619.1"/>
    <property type="molecule type" value="Genomic_DNA"/>
</dbReference>
<proteinExistence type="predicted"/>
<evidence type="ECO:0000256" key="1">
    <source>
        <dbReference type="SAM" id="MobiDB-lite"/>
    </source>
</evidence>
<evidence type="ECO:0000313" key="2">
    <source>
        <dbReference type="EMBL" id="CAA9413619.1"/>
    </source>
</evidence>
<protein>
    <submittedName>
        <fullName evidence="2">Uncharacterized protein</fullName>
    </submittedName>
</protein>
<feature type="compositionally biased region" description="Basic residues" evidence="1">
    <location>
        <begin position="182"/>
        <end position="192"/>
    </location>
</feature>
<name>A0A6J4PGA5_9ACTN</name>
<accession>A0A6J4PGA5</accession>
<feature type="region of interest" description="Disordered" evidence="1">
    <location>
        <begin position="164"/>
        <end position="192"/>
    </location>
</feature>